<evidence type="ECO:0000313" key="2">
    <source>
        <dbReference type="EMBL" id="EAT80921.1"/>
    </source>
</evidence>
<evidence type="ECO:0000256" key="1">
    <source>
        <dbReference type="SAM" id="MobiDB-lite"/>
    </source>
</evidence>
<dbReference type="GeneID" id="5979022"/>
<dbReference type="RefSeq" id="XP_001802114.1">
    <property type="nucleotide sequence ID" value="XM_001802062.1"/>
</dbReference>
<name>Q0U8N7_PHANO</name>
<dbReference type="KEGG" id="pno:SNOG_11877"/>
<gene>
    <name evidence="2" type="ORF">SNOG_11877</name>
</gene>
<reference evidence="3" key="1">
    <citation type="journal article" date="2007" name="Plant Cell">
        <title>Dothideomycete-plant interactions illuminated by genome sequencing and EST analysis of the wheat pathogen Stagonospora nodorum.</title>
        <authorList>
            <person name="Hane J.K."/>
            <person name="Lowe R.G."/>
            <person name="Solomon P.S."/>
            <person name="Tan K.C."/>
            <person name="Schoch C.L."/>
            <person name="Spatafora J.W."/>
            <person name="Crous P.W."/>
            <person name="Kodira C."/>
            <person name="Birren B.W."/>
            <person name="Galagan J.E."/>
            <person name="Torriani S.F."/>
            <person name="McDonald B.A."/>
            <person name="Oliver R.P."/>
        </authorList>
    </citation>
    <scope>NUCLEOTIDE SEQUENCE [LARGE SCALE GENOMIC DNA]</scope>
    <source>
        <strain evidence="3">SN15 / ATCC MYA-4574 / FGSC 10173</strain>
    </source>
</reference>
<feature type="region of interest" description="Disordered" evidence="1">
    <location>
        <begin position="42"/>
        <end position="115"/>
    </location>
</feature>
<proteinExistence type="predicted"/>
<feature type="compositionally biased region" description="Polar residues" evidence="1">
    <location>
        <begin position="1"/>
        <end position="11"/>
    </location>
</feature>
<feature type="region of interest" description="Disordered" evidence="1">
    <location>
        <begin position="1"/>
        <end position="30"/>
    </location>
</feature>
<evidence type="ECO:0000313" key="3">
    <source>
        <dbReference type="Proteomes" id="UP000001055"/>
    </source>
</evidence>
<dbReference type="InParanoid" id="Q0U8N7"/>
<accession>Q0U8N7</accession>
<dbReference type="Proteomes" id="UP000001055">
    <property type="component" value="Unassembled WGS sequence"/>
</dbReference>
<dbReference type="EMBL" id="CH445344">
    <property type="protein sequence ID" value="EAT80921.1"/>
    <property type="molecule type" value="Genomic_DNA"/>
</dbReference>
<protein>
    <submittedName>
        <fullName evidence="2">Uncharacterized protein</fullName>
    </submittedName>
</protein>
<dbReference type="AlphaFoldDB" id="Q0U8N7"/>
<sequence>MPQQRAANSTRPFRAARHTRDPAKASTEFSRGVLTAHAALPGLELELAAQRSQNEDGRGRRRTPNMASAADRIATPHANEHPRSSRASLSDLGARLPSNADEDEDAANLQTVPLR</sequence>
<organism evidence="2 3">
    <name type="scientific">Phaeosphaeria nodorum (strain SN15 / ATCC MYA-4574 / FGSC 10173)</name>
    <name type="common">Glume blotch fungus</name>
    <name type="synonym">Parastagonospora nodorum</name>
    <dbReference type="NCBI Taxonomy" id="321614"/>
    <lineage>
        <taxon>Eukaryota</taxon>
        <taxon>Fungi</taxon>
        <taxon>Dikarya</taxon>
        <taxon>Ascomycota</taxon>
        <taxon>Pezizomycotina</taxon>
        <taxon>Dothideomycetes</taxon>
        <taxon>Pleosporomycetidae</taxon>
        <taxon>Pleosporales</taxon>
        <taxon>Pleosporineae</taxon>
        <taxon>Phaeosphaeriaceae</taxon>
        <taxon>Parastagonospora</taxon>
    </lineage>
</organism>